<reference evidence="2" key="1">
    <citation type="submission" date="2019-02" db="EMBL/GenBank/DDBJ databases">
        <authorList>
            <person name="Li S.-H."/>
        </authorList>
    </citation>
    <scope>NUCLEOTIDE SEQUENCE</scope>
    <source>
        <strain evidence="2">IMCC11814</strain>
    </source>
</reference>
<protein>
    <submittedName>
        <fullName evidence="2">Uncharacterized protein</fullName>
    </submittedName>
</protein>
<comment type="caution">
    <text evidence="2">The sequence shown here is derived from an EMBL/GenBank/DDBJ whole genome shotgun (WGS) entry which is preliminary data.</text>
</comment>
<feature type="region of interest" description="Disordered" evidence="1">
    <location>
        <begin position="34"/>
        <end position="70"/>
    </location>
</feature>
<evidence type="ECO:0000313" key="3">
    <source>
        <dbReference type="Proteomes" id="UP001143304"/>
    </source>
</evidence>
<dbReference type="RefSeq" id="WP_279248114.1">
    <property type="nucleotide sequence ID" value="NZ_SHNO01000001.1"/>
</dbReference>
<keyword evidence="3" id="KW-1185">Reference proteome</keyword>
<name>A0ABT3T2H4_9GAMM</name>
<gene>
    <name evidence="2" type="ORF">EYC82_03230</name>
</gene>
<organism evidence="2 3">
    <name type="scientific">Candidatus Marimicrobium litorale</name>
    <dbReference type="NCBI Taxonomy" id="2518991"/>
    <lineage>
        <taxon>Bacteria</taxon>
        <taxon>Pseudomonadati</taxon>
        <taxon>Pseudomonadota</taxon>
        <taxon>Gammaproteobacteria</taxon>
        <taxon>Cellvibrionales</taxon>
        <taxon>Halieaceae</taxon>
        <taxon>Marimicrobium</taxon>
    </lineage>
</organism>
<evidence type="ECO:0000256" key="1">
    <source>
        <dbReference type="SAM" id="MobiDB-lite"/>
    </source>
</evidence>
<dbReference type="Proteomes" id="UP001143304">
    <property type="component" value="Unassembled WGS sequence"/>
</dbReference>
<accession>A0ABT3T2H4</accession>
<evidence type="ECO:0000313" key="2">
    <source>
        <dbReference type="EMBL" id="MCX2976365.1"/>
    </source>
</evidence>
<dbReference type="EMBL" id="SHNO01000001">
    <property type="protein sequence ID" value="MCX2976365.1"/>
    <property type="molecule type" value="Genomic_DNA"/>
</dbReference>
<sequence length="70" mass="7495">MEDDQNQDAPQVDWHAIAAAGVDRMTQLASALRAEAKGDDATHPPVVSETKSAHRPDAAENISEISKNSK</sequence>
<proteinExistence type="predicted"/>